<evidence type="ECO:0000313" key="3">
    <source>
        <dbReference type="Proteomes" id="UP000602905"/>
    </source>
</evidence>
<keyword evidence="1" id="KW-0472">Membrane</keyword>
<evidence type="ECO:0000256" key="1">
    <source>
        <dbReference type="SAM" id="Phobius"/>
    </source>
</evidence>
<evidence type="ECO:0000313" key="2">
    <source>
        <dbReference type="EMBL" id="KAF8688865.1"/>
    </source>
</evidence>
<feature type="non-terminal residue" evidence="2">
    <location>
        <position position="1"/>
    </location>
</feature>
<feature type="transmembrane region" description="Helical" evidence="1">
    <location>
        <begin position="101"/>
        <end position="119"/>
    </location>
</feature>
<sequence>MLTKSRSLGYEWNPQIIVWLTKMIVWYPIADFFVLFTLLALLPTLISKNARIYPSPIFSLLSMLAAFFSLLAFVFMIALFAVARNRFRRDGYDAEFGPMPWISLVATILLIIVAFMGGCGRMFRGNKSPYVTYPSSTVRQGEHY</sequence>
<keyword evidence="1" id="KW-1133">Transmembrane helix</keyword>
<keyword evidence="1" id="KW-0812">Transmembrane</keyword>
<comment type="caution">
    <text evidence="2">The sequence shown here is derived from an EMBL/GenBank/DDBJ whole genome shotgun (WGS) entry which is preliminary data.</text>
</comment>
<protein>
    <submittedName>
        <fullName evidence="2">SUR7/PalI family</fullName>
    </submittedName>
</protein>
<dbReference type="GO" id="GO:0005886">
    <property type="term" value="C:plasma membrane"/>
    <property type="evidence" value="ECO:0007669"/>
    <property type="project" value="InterPro"/>
</dbReference>
<name>A0A8H7HKM0_9AGAM</name>
<reference evidence="2" key="1">
    <citation type="submission" date="2020-09" db="EMBL/GenBank/DDBJ databases">
        <title>Comparative genome analyses of four rice-infecting Rhizoctonia solani isolates reveal extensive enrichment of homogalacturonan modification genes.</title>
        <authorList>
            <person name="Lee D.-Y."/>
            <person name="Jeon J."/>
            <person name="Kim K.-T."/>
            <person name="Cheong K."/>
            <person name="Song H."/>
            <person name="Choi G."/>
            <person name="Ko J."/>
            <person name="Opiyo S.O."/>
            <person name="Zuo S."/>
            <person name="Madhav S."/>
            <person name="Lee Y.-H."/>
            <person name="Wang G.-L."/>
        </authorList>
    </citation>
    <scope>NUCLEOTIDE SEQUENCE</scope>
    <source>
        <strain evidence="2">AG1-IA WGL</strain>
    </source>
</reference>
<dbReference type="Proteomes" id="UP000602905">
    <property type="component" value="Unassembled WGS sequence"/>
</dbReference>
<dbReference type="AlphaFoldDB" id="A0A8H7HKM0"/>
<proteinExistence type="predicted"/>
<dbReference type="InterPro" id="IPR009571">
    <property type="entry name" value="SUR7/Rim9-like_fungi"/>
</dbReference>
<dbReference type="EMBL" id="JACYCD010000691">
    <property type="protein sequence ID" value="KAF8688865.1"/>
    <property type="molecule type" value="Genomic_DNA"/>
</dbReference>
<feature type="transmembrane region" description="Helical" evidence="1">
    <location>
        <begin position="58"/>
        <end position="81"/>
    </location>
</feature>
<accession>A0A8H7HKM0</accession>
<dbReference type="Pfam" id="PF06687">
    <property type="entry name" value="SUR7"/>
    <property type="match status" value="1"/>
</dbReference>
<organism evidence="2 3">
    <name type="scientific">Rhizoctonia solani</name>
    <dbReference type="NCBI Taxonomy" id="456999"/>
    <lineage>
        <taxon>Eukaryota</taxon>
        <taxon>Fungi</taxon>
        <taxon>Dikarya</taxon>
        <taxon>Basidiomycota</taxon>
        <taxon>Agaricomycotina</taxon>
        <taxon>Agaricomycetes</taxon>
        <taxon>Cantharellales</taxon>
        <taxon>Ceratobasidiaceae</taxon>
        <taxon>Rhizoctonia</taxon>
    </lineage>
</organism>
<gene>
    <name evidence="2" type="ORF">RHS03_09167</name>
</gene>
<feature type="transmembrane region" description="Helical" evidence="1">
    <location>
        <begin position="24"/>
        <end position="46"/>
    </location>
</feature>
<dbReference type="OrthoDB" id="2589196at2759"/>